<dbReference type="Proteomes" id="UP001458880">
    <property type="component" value="Unassembled WGS sequence"/>
</dbReference>
<proteinExistence type="predicted"/>
<keyword evidence="2" id="KW-1185">Reference proteome</keyword>
<comment type="caution">
    <text evidence="1">The sequence shown here is derived from an EMBL/GenBank/DDBJ whole genome shotgun (WGS) entry which is preliminary data.</text>
</comment>
<organism evidence="1 2">
    <name type="scientific">Popillia japonica</name>
    <name type="common">Japanese beetle</name>
    <dbReference type="NCBI Taxonomy" id="7064"/>
    <lineage>
        <taxon>Eukaryota</taxon>
        <taxon>Metazoa</taxon>
        <taxon>Ecdysozoa</taxon>
        <taxon>Arthropoda</taxon>
        <taxon>Hexapoda</taxon>
        <taxon>Insecta</taxon>
        <taxon>Pterygota</taxon>
        <taxon>Neoptera</taxon>
        <taxon>Endopterygota</taxon>
        <taxon>Coleoptera</taxon>
        <taxon>Polyphaga</taxon>
        <taxon>Scarabaeiformia</taxon>
        <taxon>Scarabaeidae</taxon>
        <taxon>Rutelinae</taxon>
        <taxon>Popillia</taxon>
    </lineage>
</organism>
<protein>
    <submittedName>
        <fullName evidence="1">Uncharacterized protein</fullName>
    </submittedName>
</protein>
<evidence type="ECO:0000313" key="1">
    <source>
        <dbReference type="EMBL" id="KAK9759224.1"/>
    </source>
</evidence>
<dbReference type="AlphaFoldDB" id="A0AAW1NKN9"/>
<evidence type="ECO:0000313" key="2">
    <source>
        <dbReference type="Proteomes" id="UP001458880"/>
    </source>
</evidence>
<name>A0AAW1NKN9_POPJA</name>
<reference evidence="1 2" key="1">
    <citation type="journal article" date="2024" name="BMC Genomics">
        <title>De novo assembly and annotation of Popillia japonica's genome with initial clues to its potential as an invasive pest.</title>
        <authorList>
            <person name="Cucini C."/>
            <person name="Boschi S."/>
            <person name="Funari R."/>
            <person name="Cardaioli E."/>
            <person name="Iannotti N."/>
            <person name="Marturano G."/>
            <person name="Paoli F."/>
            <person name="Bruttini M."/>
            <person name="Carapelli A."/>
            <person name="Frati F."/>
            <person name="Nardi F."/>
        </authorList>
    </citation>
    <scope>NUCLEOTIDE SEQUENCE [LARGE SCALE GENOMIC DNA]</scope>
    <source>
        <strain evidence="1">DMR45628</strain>
    </source>
</reference>
<accession>A0AAW1NKN9</accession>
<sequence>MQGGFTRQRYLSDQEGVGQRIRLRRNITKQQVIQKNLSHMQQSAQKKKVAQERYYSQQDSRSPLLRSHVVDNKPSVHNRLGHNTTVLAANNRVKIRNQTGKRVKLRRAMQPDHVIRNNIIKRRHDKIRKMQSVQHRILRIRQTTQNEVKHVSANNAPQKVRLRRMRPTPVNYTVQISNSGKAKQSNFKHSMNNVLNPKLQEEIRLIQNKNQSHDEIPSIPIHPQGIGFTSTTLHERFSQL</sequence>
<dbReference type="EMBL" id="JASPKY010000001">
    <property type="protein sequence ID" value="KAK9759224.1"/>
    <property type="molecule type" value="Genomic_DNA"/>
</dbReference>
<gene>
    <name evidence="1" type="ORF">QE152_g157</name>
</gene>